<keyword evidence="3" id="KW-1185">Reference proteome</keyword>
<dbReference type="AlphaFoldDB" id="A0A543NKI6"/>
<feature type="transmembrane region" description="Helical" evidence="1">
    <location>
        <begin position="63"/>
        <end position="89"/>
    </location>
</feature>
<dbReference type="Pfam" id="PF14017">
    <property type="entry name" value="DUF4233"/>
    <property type="match status" value="1"/>
</dbReference>
<keyword evidence="1" id="KW-0472">Membrane</keyword>
<keyword evidence="1" id="KW-1133">Transmembrane helix</keyword>
<evidence type="ECO:0000256" key="1">
    <source>
        <dbReference type="SAM" id="Phobius"/>
    </source>
</evidence>
<feature type="transmembrane region" description="Helical" evidence="1">
    <location>
        <begin position="29"/>
        <end position="51"/>
    </location>
</feature>
<dbReference type="EMBL" id="VFQC01000001">
    <property type="protein sequence ID" value="TQN32358.1"/>
    <property type="molecule type" value="Genomic_DNA"/>
</dbReference>
<dbReference type="OrthoDB" id="3267755at2"/>
<reference evidence="2 3" key="1">
    <citation type="submission" date="2019-06" db="EMBL/GenBank/DDBJ databases">
        <title>Sequencing the genomes of 1000 actinobacteria strains.</title>
        <authorList>
            <person name="Klenk H.-P."/>
        </authorList>
    </citation>
    <scope>NUCLEOTIDE SEQUENCE [LARGE SCALE GENOMIC DNA]</scope>
    <source>
        <strain evidence="2 3">DSM 45015</strain>
    </source>
</reference>
<proteinExistence type="predicted"/>
<protein>
    <submittedName>
        <fullName evidence="2">Uncharacterized protein DUF4233</fullName>
    </submittedName>
</protein>
<sequence length="105" mass="10519">MRKLCAVVLVFEAIVLGLAIPVAIQLGEYSPSFAGGLWGGLAAAALVLAGLQRHSWAFYTGGLLQAAVLASGALVPSVALLGIVFAGLWCTGVLLGRRADAGAAA</sequence>
<comment type="caution">
    <text evidence="2">The sequence shown here is derived from an EMBL/GenBank/DDBJ whole genome shotgun (WGS) entry which is preliminary data.</text>
</comment>
<dbReference type="RefSeq" id="WP_141923870.1">
    <property type="nucleotide sequence ID" value="NZ_VFQC01000001.1"/>
</dbReference>
<evidence type="ECO:0000313" key="3">
    <source>
        <dbReference type="Proteomes" id="UP000317422"/>
    </source>
</evidence>
<gene>
    <name evidence="2" type="ORF">FHX37_2312</name>
</gene>
<dbReference type="InterPro" id="IPR025327">
    <property type="entry name" value="DUF4233"/>
</dbReference>
<evidence type="ECO:0000313" key="2">
    <source>
        <dbReference type="EMBL" id="TQN32358.1"/>
    </source>
</evidence>
<organism evidence="2 3">
    <name type="scientific">Haloactinospora alba</name>
    <dbReference type="NCBI Taxonomy" id="405555"/>
    <lineage>
        <taxon>Bacteria</taxon>
        <taxon>Bacillati</taxon>
        <taxon>Actinomycetota</taxon>
        <taxon>Actinomycetes</taxon>
        <taxon>Streptosporangiales</taxon>
        <taxon>Nocardiopsidaceae</taxon>
        <taxon>Haloactinospora</taxon>
    </lineage>
</organism>
<keyword evidence="1" id="KW-0812">Transmembrane</keyword>
<name>A0A543NKI6_9ACTN</name>
<accession>A0A543NKI6</accession>
<dbReference type="Proteomes" id="UP000317422">
    <property type="component" value="Unassembled WGS sequence"/>
</dbReference>